<dbReference type="Proteomes" id="UP001497497">
    <property type="component" value="Unassembled WGS sequence"/>
</dbReference>
<dbReference type="GO" id="GO:0006606">
    <property type="term" value="P:protein import into nucleus"/>
    <property type="evidence" value="ECO:0007669"/>
    <property type="project" value="TreeGrafter"/>
</dbReference>
<dbReference type="GO" id="GO:0000973">
    <property type="term" value="P:post-transcriptional tethering of RNA polymerase II gene DNA at nuclear periphery"/>
    <property type="evidence" value="ECO:0007669"/>
    <property type="project" value="TreeGrafter"/>
</dbReference>
<dbReference type="PANTHER" id="PTHR23198">
    <property type="entry name" value="NUCLEOPORIN"/>
    <property type="match status" value="1"/>
</dbReference>
<dbReference type="InterPro" id="IPR037665">
    <property type="entry name" value="Nucleoporin_S59-like"/>
</dbReference>
<dbReference type="GO" id="GO:0006405">
    <property type="term" value="P:RNA export from nucleus"/>
    <property type="evidence" value="ECO:0007669"/>
    <property type="project" value="TreeGrafter"/>
</dbReference>
<feature type="non-terminal residue" evidence="2">
    <location>
        <position position="257"/>
    </location>
</feature>
<evidence type="ECO:0000256" key="1">
    <source>
        <dbReference type="SAM" id="MobiDB-lite"/>
    </source>
</evidence>
<dbReference type="GO" id="GO:0008139">
    <property type="term" value="F:nuclear localization sequence binding"/>
    <property type="evidence" value="ECO:0007669"/>
    <property type="project" value="TreeGrafter"/>
</dbReference>
<dbReference type="Gene3D" id="1.10.10.2360">
    <property type="match status" value="1"/>
</dbReference>
<dbReference type="GO" id="GO:0034398">
    <property type="term" value="P:telomere tethering at nuclear periphery"/>
    <property type="evidence" value="ECO:0007669"/>
    <property type="project" value="TreeGrafter"/>
</dbReference>
<gene>
    <name evidence="2" type="ORF">GSLYS_00011924001</name>
</gene>
<dbReference type="GO" id="GO:0003723">
    <property type="term" value="F:RNA binding"/>
    <property type="evidence" value="ECO:0007669"/>
    <property type="project" value="TreeGrafter"/>
</dbReference>
<keyword evidence="3" id="KW-1185">Reference proteome</keyword>
<dbReference type="PANTHER" id="PTHR23198:SF6">
    <property type="entry name" value="NUCLEAR PORE COMPLEX PROTEIN NUP98-NUP96"/>
    <property type="match status" value="1"/>
</dbReference>
<organism evidence="2 3">
    <name type="scientific">Lymnaea stagnalis</name>
    <name type="common">Great pond snail</name>
    <name type="synonym">Helix stagnalis</name>
    <dbReference type="NCBI Taxonomy" id="6523"/>
    <lineage>
        <taxon>Eukaryota</taxon>
        <taxon>Metazoa</taxon>
        <taxon>Spiralia</taxon>
        <taxon>Lophotrochozoa</taxon>
        <taxon>Mollusca</taxon>
        <taxon>Gastropoda</taxon>
        <taxon>Heterobranchia</taxon>
        <taxon>Euthyneura</taxon>
        <taxon>Panpulmonata</taxon>
        <taxon>Hygrophila</taxon>
        <taxon>Lymnaeoidea</taxon>
        <taxon>Lymnaeidae</taxon>
        <taxon>Lymnaea</taxon>
    </lineage>
</organism>
<evidence type="ECO:0000313" key="3">
    <source>
        <dbReference type="Proteomes" id="UP001497497"/>
    </source>
</evidence>
<accession>A0AAV2HV68</accession>
<dbReference type="GO" id="GO:0017056">
    <property type="term" value="F:structural constituent of nuclear pore"/>
    <property type="evidence" value="ECO:0007669"/>
    <property type="project" value="TreeGrafter"/>
</dbReference>
<dbReference type="Pfam" id="PF21240">
    <property type="entry name" value="Nup98_GLEBS"/>
    <property type="match status" value="1"/>
</dbReference>
<dbReference type="GO" id="GO:0044614">
    <property type="term" value="C:nuclear pore cytoplasmic filaments"/>
    <property type="evidence" value="ECO:0007669"/>
    <property type="project" value="TreeGrafter"/>
</dbReference>
<proteinExistence type="predicted"/>
<reference evidence="2 3" key="1">
    <citation type="submission" date="2024-04" db="EMBL/GenBank/DDBJ databases">
        <authorList>
            <consortium name="Genoscope - CEA"/>
            <person name="William W."/>
        </authorList>
    </citation>
    <scope>NUCLEOTIDE SEQUENCE [LARGE SCALE GENOMIC DNA]</scope>
</reference>
<sequence length="257" mass="26480">MKSGTTRDINTRHQCITAMTIYENKSLEELRDLDYREMDAEIKSEYQCIISSLAPFTSFGNQVTQVADPSLATSQIKLPSTPLFQLASNTKSCSGGFNTITSTTSKATAIDSPFGVSSSSFVPVISSASLQIIPSPSPIPKKVLRRTARHRVETPTSNSVSVISSLFTNSTISGASANQLGSTTTSSGLFGPSITSSGLFGPTSSSSGLFGPTITSSGLLSSTTSSTGLLSSTTSSSGLLSSTTSSSGLFGSTSSSS</sequence>
<dbReference type="AlphaFoldDB" id="A0AAV2HV68"/>
<name>A0AAV2HV68_LYMST</name>
<feature type="region of interest" description="Disordered" evidence="1">
    <location>
        <begin position="231"/>
        <end position="257"/>
    </location>
</feature>
<protein>
    <submittedName>
        <fullName evidence="2">Uncharacterized protein</fullName>
    </submittedName>
</protein>
<comment type="caution">
    <text evidence="2">The sequence shown here is derived from an EMBL/GenBank/DDBJ whole genome shotgun (WGS) entry which is preliminary data.</text>
</comment>
<dbReference type="EMBL" id="CAXITT010000285">
    <property type="protein sequence ID" value="CAL1538103.1"/>
    <property type="molecule type" value="Genomic_DNA"/>
</dbReference>
<evidence type="ECO:0000313" key="2">
    <source>
        <dbReference type="EMBL" id="CAL1538103.1"/>
    </source>
</evidence>